<keyword evidence="2" id="KW-0812">Transmembrane</keyword>
<name>X6M281_RETFI</name>
<keyword evidence="4" id="KW-0472">Membrane</keyword>
<dbReference type="AlphaFoldDB" id="X6M281"/>
<comment type="caution">
    <text evidence="7">The sequence shown here is derived from an EMBL/GenBank/DDBJ whole genome shotgun (WGS) entry which is preliminary data.</text>
</comment>
<dbReference type="PANTHER" id="PTHR24221">
    <property type="entry name" value="ATP-BINDING CASSETTE SUB-FAMILY B"/>
    <property type="match status" value="1"/>
</dbReference>
<dbReference type="InterPro" id="IPR036640">
    <property type="entry name" value="ABC1_TM_sf"/>
</dbReference>
<feature type="region of interest" description="Disordered" evidence="5">
    <location>
        <begin position="212"/>
        <end position="269"/>
    </location>
</feature>
<dbReference type="Pfam" id="PF00005">
    <property type="entry name" value="ABC_tran"/>
    <property type="match status" value="1"/>
</dbReference>
<evidence type="ECO:0000256" key="5">
    <source>
        <dbReference type="SAM" id="MobiDB-lite"/>
    </source>
</evidence>
<dbReference type="EMBL" id="ASPP01026096">
    <property type="protein sequence ID" value="ETO07517.1"/>
    <property type="molecule type" value="Genomic_DNA"/>
</dbReference>
<dbReference type="GO" id="GO:0042626">
    <property type="term" value="F:ATPase-coupled transmembrane transporter activity"/>
    <property type="evidence" value="ECO:0007669"/>
    <property type="project" value="TreeGrafter"/>
</dbReference>
<gene>
    <name evidence="7" type="ORF">RFI_29878</name>
</gene>
<dbReference type="Gene3D" id="3.40.50.300">
    <property type="entry name" value="P-loop containing nucleotide triphosphate hydrolases"/>
    <property type="match status" value="3"/>
</dbReference>
<dbReference type="InterPro" id="IPR027417">
    <property type="entry name" value="P-loop_NTPase"/>
</dbReference>
<dbReference type="InterPro" id="IPR017871">
    <property type="entry name" value="ABC_transporter-like_CS"/>
</dbReference>
<proteinExistence type="predicted"/>
<accession>X6M281</accession>
<sequence length="269" mass="29977">MLFHTYSLVHLLMRFYDPISGGIYIDGVDLRDMNLTNSNRNLEVRHFSQLANADDFIMGFDEGYQTHVGERGITLSGGMKQRVAIARMLIRRPRILLLDEATSALDTESEALVQSAIDGTIFGNRKNKAIALSDGEQEKKQSDIAKLAETKQFQGYQAAVVILVAHRLSTVVNADKIAVIDGGKIVELGSHDQLLKLNGVYAKLVRRQLQKEQNQLDQTSDSLAQVDGKHGKKPNNAPSDVIDSLFDDDETNKEKKQEKTQPVQKQDKS</sequence>
<dbReference type="PROSITE" id="PS00211">
    <property type="entry name" value="ABC_TRANSPORTER_1"/>
    <property type="match status" value="1"/>
</dbReference>
<evidence type="ECO:0000313" key="7">
    <source>
        <dbReference type="EMBL" id="ETO07517.1"/>
    </source>
</evidence>
<keyword evidence="8" id="KW-1185">Reference proteome</keyword>
<dbReference type="GO" id="GO:0016887">
    <property type="term" value="F:ATP hydrolysis activity"/>
    <property type="evidence" value="ECO:0007669"/>
    <property type="project" value="InterPro"/>
</dbReference>
<dbReference type="InterPro" id="IPR003439">
    <property type="entry name" value="ABC_transporter-like_ATP-bd"/>
</dbReference>
<dbReference type="PROSITE" id="PS50893">
    <property type="entry name" value="ABC_TRANSPORTER_2"/>
    <property type="match status" value="1"/>
</dbReference>
<dbReference type="GO" id="GO:0005524">
    <property type="term" value="F:ATP binding"/>
    <property type="evidence" value="ECO:0007669"/>
    <property type="project" value="InterPro"/>
</dbReference>
<feature type="compositionally biased region" description="Basic and acidic residues" evidence="5">
    <location>
        <begin position="252"/>
        <end position="269"/>
    </location>
</feature>
<reference evidence="7 8" key="1">
    <citation type="journal article" date="2013" name="Curr. Biol.">
        <title>The Genome of the Foraminiferan Reticulomyxa filosa.</title>
        <authorList>
            <person name="Glockner G."/>
            <person name="Hulsmann N."/>
            <person name="Schleicher M."/>
            <person name="Noegel A.A."/>
            <person name="Eichinger L."/>
            <person name="Gallinger C."/>
            <person name="Pawlowski J."/>
            <person name="Sierra R."/>
            <person name="Euteneuer U."/>
            <person name="Pillet L."/>
            <person name="Moustafa A."/>
            <person name="Platzer M."/>
            <person name="Groth M."/>
            <person name="Szafranski K."/>
            <person name="Schliwa M."/>
        </authorList>
    </citation>
    <scope>NUCLEOTIDE SEQUENCE [LARGE SCALE GENOMIC DNA]</scope>
</reference>
<dbReference type="GO" id="GO:0016020">
    <property type="term" value="C:membrane"/>
    <property type="evidence" value="ECO:0007669"/>
    <property type="project" value="UniProtKB-SubCell"/>
</dbReference>
<dbReference type="SUPFAM" id="SSF52540">
    <property type="entry name" value="P-loop containing nucleoside triphosphate hydrolases"/>
    <property type="match status" value="2"/>
</dbReference>
<comment type="subcellular location">
    <subcellularLocation>
        <location evidence="1">Membrane</location>
        <topology evidence="1">Multi-pass membrane protein</topology>
    </subcellularLocation>
</comment>
<dbReference type="OrthoDB" id="6500128at2759"/>
<evidence type="ECO:0000256" key="3">
    <source>
        <dbReference type="ARBA" id="ARBA00022989"/>
    </source>
</evidence>
<dbReference type="OMA" id="MLMPEPK"/>
<protein>
    <submittedName>
        <fullName evidence="7">Multidrug resistance protein 3</fullName>
    </submittedName>
</protein>
<dbReference type="PANTHER" id="PTHR24221:SF503">
    <property type="entry name" value="MITOCHONDRIAL POTASSIUM CHANNEL ATP-BINDING SUBUNIT"/>
    <property type="match status" value="1"/>
</dbReference>
<dbReference type="Gene3D" id="1.20.1560.10">
    <property type="entry name" value="ABC transporter type 1, transmembrane domain"/>
    <property type="match status" value="1"/>
</dbReference>
<feature type="compositionally biased region" description="Polar residues" evidence="5">
    <location>
        <begin position="212"/>
        <end position="223"/>
    </location>
</feature>
<evidence type="ECO:0000313" key="8">
    <source>
        <dbReference type="Proteomes" id="UP000023152"/>
    </source>
</evidence>
<keyword evidence="3" id="KW-1133">Transmembrane helix</keyword>
<dbReference type="Proteomes" id="UP000023152">
    <property type="component" value="Unassembled WGS sequence"/>
</dbReference>
<dbReference type="InterPro" id="IPR039421">
    <property type="entry name" value="Type_1_exporter"/>
</dbReference>
<evidence type="ECO:0000259" key="6">
    <source>
        <dbReference type="PROSITE" id="PS50893"/>
    </source>
</evidence>
<evidence type="ECO:0000256" key="2">
    <source>
        <dbReference type="ARBA" id="ARBA00022692"/>
    </source>
</evidence>
<evidence type="ECO:0000256" key="4">
    <source>
        <dbReference type="ARBA" id="ARBA00023136"/>
    </source>
</evidence>
<feature type="domain" description="ABC transporter" evidence="6">
    <location>
        <begin position="3"/>
        <end position="207"/>
    </location>
</feature>
<evidence type="ECO:0000256" key="1">
    <source>
        <dbReference type="ARBA" id="ARBA00004141"/>
    </source>
</evidence>
<organism evidence="7 8">
    <name type="scientific">Reticulomyxa filosa</name>
    <dbReference type="NCBI Taxonomy" id="46433"/>
    <lineage>
        <taxon>Eukaryota</taxon>
        <taxon>Sar</taxon>
        <taxon>Rhizaria</taxon>
        <taxon>Retaria</taxon>
        <taxon>Foraminifera</taxon>
        <taxon>Monothalamids</taxon>
        <taxon>Reticulomyxidae</taxon>
        <taxon>Reticulomyxa</taxon>
    </lineage>
</organism>